<feature type="transmembrane region" description="Helical" evidence="1">
    <location>
        <begin position="57"/>
        <end position="75"/>
    </location>
</feature>
<protein>
    <submittedName>
        <fullName evidence="2">Uncharacterized protein</fullName>
    </submittedName>
</protein>
<accession>A0A212U604</accession>
<keyword evidence="1" id="KW-0812">Transmembrane</keyword>
<name>A0A212U604_9MICO</name>
<reference evidence="2 3" key="1">
    <citation type="submission" date="2017-06" db="EMBL/GenBank/DDBJ databases">
        <authorList>
            <person name="Kim H.J."/>
            <person name="Triplett B.A."/>
        </authorList>
    </citation>
    <scope>NUCLEOTIDE SEQUENCE [LARGE SCALE GENOMIC DNA]</scope>
    <source>
        <strain evidence="2 3">DSM 22179</strain>
    </source>
</reference>
<evidence type="ECO:0000256" key="1">
    <source>
        <dbReference type="SAM" id="Phobius"/>
    </source>
</evidence>
<keyword evidence="3" id="KW-1185">Reference proteome</keyword>
<feature type="transmembrane region" description="Helical" evidence="1">
    <location>
        <begin position="113"/>
        <end position="134"/>
    </location>
</feature>
<evidence type="ECO:0000313" key="3">
    <source>
        <dbReference type="Proteomes" id="UP000198122"/>
    </source>
</evidence>
<sequence>MERGGRAAGLAAALSALLLLTGQLLGGTVGGVLVASLLGAVVAGGWGRVLDLPSHRGVTGVLGLVVLLGGVAAWAAHRGEAPEVGSVWWALPLAGGVLGALAHQVWRRDGRPRVVDVLSAEIFATLVLGAGLLWSWATPLVAVTTAAGLAVTAVGDALFVHRRAESWAVGSLVGAATALGWSVGRHELDVPDTLLLAALAVLAPAVSQACRLVLLRLPAVRSGARGGLVTGLVSTLLAGIVAGLFTLLGSTPLT</sequence>
<dbReference type="EMBL" id="FYEZ01000003">
    <property type="protein sequence ID" value="SNC73659.1"/>
    <property type="molecule type" value="Genomic_DNA"/>
</dbReference>
<feature type="transmembrane region" description="Helical" evidence="1">
    <location>
        <begin position="167"/>
        <end position="183"/>
    </location>
</feature>
<proteinExistence type="predicted"/>
<feature type="transmembrane region" description="Helical" evidence="1">
    <location>
        <begin position="226"/>
        <end position="248"/>
    </location>
</feature>
<dbReference type="AlphaFoldDB" id="A0A212U604"/>
<feature type="transmembrane region" description="Helical" evidence="1">
    <location>
        <begin position="140"/>
        <end position="160"/>
    </location>
</feature>
<feature type="transmembrane region" description="Helical" evidence="1">
    <location>
        <begin position="87"/>
        <end position="106"/>
    </location>
</feature>
<feature type="transmembrane region" description="Helical" evidence="1">
    <location>
        <begin position="32"/>
        <end position="50"/>
    </location>
</feature>
<organism evidence="2 3">
    <name type="scientific">Kytococcus aerolatus</name>
    <dbReference type="NCBI Taxonomy" id="592308"/>
    <lineage>
        <taxon>Bacteria</taxon>
        <taxon>Bacillati</taxon>
        <taxon>Actinomycetota</taxon>
        <taxon>Actinomycetes</taxon>
        <taxon>Micrococcales</taxon>
        <taxon>Kytococcaceae</taxon>
        <taxon>Kytococcus</taxon>
    </lineage>
</organism>
<evidence type="ECO:0000313" key="2">
    <source>
        <dbReference type="EMBL" id="SNC73659.1"/>
    </source>
</evidence>
<feature type="transmembrane region" description="Helical" evidence="1">
    <location>
        <begin position="195"/>
        <end position="214"/>
    </location>
</feature>
<dbReference type="Proteomes" id="UP000198122">
    <property type="component" value="Unassembled WGS sequence"/>
</dbReference>
<gene>
    <name evidence="2" type="ORF">SAMN05445756_2078</name>
</gene>
<keyword evidence="1" id="KW-1133">Transmembrane helix</keyword>
<keyword evidence="1" id="KW-0472">Membrane</keyword>